<proteinExistence type="predicted"/>
<accession>A0A250X9J3</accession>
<evidence type="ECO:0000256" key="1">
    <source>
        <dbReference type="SAM" id="MobiDB-lite"/>
    </source>
</evidence>
<dbReference type="EMBL" id="BEGY01000045">
    <property type="protein sequence ID" value="GAX79744.1"/>
    <property type="molecule type" value="Genomic_DNA"/>
</dbReference>
<dbReference type="Pfam" id="PF02622">
    <property type="entry name" value="DUF179"/>
    <property type="match status" value="1"/>
</dbReference>
<protein>
    <recommendedName>
        <fullName evidence="4">YqgE/AlgH family protein</fullName>
    </recommendedName>
</protein>
<evidence type="ECO:0000313" key="3">
    <source>
        <dbReference type="Proteomes" id="UP000232323"/>
    </source>
</evidence>
<dbReference type="InterPro" id="IPR003774">
    <property type="entry name" value="AlgH-like"/>
</dbReference>
<dbReference type="Proteomes" id="UP000232323">
    <property type="component" value="Unassembled WGS sequence"/>
</dbReference>
<dbReference type="PANTHER" id="PTHR31984">
    <property type="entry name" value="TRANSPORTER, PUTATIVE (DUF179)-RELATED"/>
    <property type="match status" value="1"/>
</dbReference>
<keyword evidence="3" id="KW-1185">Reference proteome</keyword>
<organism evidence="2 3">
    <name type="scientific">Chlamydomonas eustigma</name>
    <dbReference type="NCBI Taxonomy" id="1157962"/>
    <lineage>
        <taxon>Eukaryota</taxon>
        <taxon>Viridiplantae</taxon>
        <taxon>Chlorophyta</taxon>
        <taxon>core chlorophytes</taxon>
        <taxon>Chlorophyceae</taxon>
        <taxon>CS clade</taxon>
        <taxon>Chlamydomonadales</taxon>
        <taxon>Chlamydomonadaceae</taxon>
        <taxon>Chlamydomonas</taxon>
    </lineage>
</organism>
<dbReference type="STRING" id="1157962.A0A250X9J3"/>
<gene>
    <name evidence="2" type="ORF">CEUSTIGMA_g7185.t1</name>
</gene>
<evidence type="ECO:0000313" key="2">
    <source>
        <dbReference type="EMBL" id="GAX79744.1"/>
    </source>
</evidence>
<dbReference type="PANTHER" id="PTHR31984:SF17">
    <property type="entry name" value="TRANSCRIPTIONAL REGULATOR"/>
    <property type="match status" value="1"/>
</dbReference>
<sequence length="352" mass="38655">MALLWCRGTSMTHYAVVSKPLTRKFSGKAVALNLTRSMDKKPLMRALSGNDDLGRAGEEHPIDSEDEPSTSNQEVTPVSSSSSSMVPDSLPLLGADTDWRTFRARLVAQERMSSEDTSALTTDIDDVNPQGLMEHGSLWAHSIALPERGALLLAHPLMFEQSQQYFHQAVILLLDHDETGSIGVILNRPSDYNLGKLVLSEPQMGQFDSCRLYVGGDVGDNRMQMLHSIQELQGCKEVVKGVYMGGIEGARSKVVAGEATADDFRWYAGYAGWGPGQLQSECKRGVWFTAAGSPDLILQRPDGSKRDPSSGKDYWHQVLQLMGGDYKKLSDTITARVTEKKTSEGDKKSEDE</sequence>
<dbReference type="AlphaFoldDB" id="A0A250X9J3"/>
<evidence type="ECO:0008006" key="4">
    <source>
        <dbReference type="Google" id="ProtNLM"/>
    </source>
</evidence>
<feature type="compositionally biased region" description="Basic and acidic residues" evidence="1">
    <location>
        <begin position="52"/>
        <end position="63"/>
    </location>
</feature>
<dbReference type="Gene3D" id="3.40.1740.10">
    <property type="entry name" value="VC0467-like"/>
    <property type="match status" value="1"/>
</dbReference>
<dbReference type="OrthoDB" id="272750at2759"/>
<comment type="caution">
    <text evidence="2">The sequence shown here is derived from an EMBL/GenBank/DDBJ whole genome shotgun (WGS) entry which is preliminary data.</text>
</comment>
<feature type="compositionally biased region" description="Low complexity" evidence="1">
    <location>
        <begin position="75"/>
        <end position="90"/>
    </location>
</feature>
<name>A0A250X9J3_9CHLO</name>
<dbReference type="SUPFAM" id="SSF143456">
    <property type="entry name" value="VC0467-like"/>
    <property type="match status" value="1"/>
</dbReference>
<feature type="region of interest" description="Disordered" evidence="1">
    <location>
        <begin position="43"/>
        <end position="90"/>
    </location>
</feature>
<reference evidence="2 3" key="1">
    <citation type="submission" date="2017-08" db="EMBL/GenBank/DDBJ databases">
        <title>Acidophilic green algal genome provides insights into adaptation to an acidic environment.</title>
        <authorList>
            <person name="Hirooka S."/>
            <person name="Hirose Y."/>
            <person name="Kanesaki Y."/>
            <person name="Higuchi S."/>
            <person name="Fujiwara T."/>
            <person name="Onuma R."/>
            <person name="Era A."/>
            <person name="Ohbayashi R."/>
            <person name="Uzuka A."/>
            <person name="Nozaki H."/>
            <person name="Yoshikawa H."/>
            <person name="Miyagishima S.Y."/>
        </authorList>
    </citation>
    <scope>NUCLEOTIDE SEQUENCE [LARGE SCALE GENOMIC DNA]</scope>
    <source>
        <strain evidence="2 3">NIES-2499</strain>
    </source>
</reference>